<protein>
    <recommendedName>
        <fullName evidence="7">RNase H type-1 domain-containing protein</fullName>
    </recommendedName>
</protein>
<gene>
    <name evidence="5" type="ORF">ORAREDHAP_LOCUS6016</name>
</gene>
<dbReference type="Gene3D" id="2.40.70.10">
    <property type="entry name" value="Acid Proteases"/>
    <property type="match status" value="1"/>
</dbReference>
<dbReference type="Gene3D" id="3.10.10.10">
    <property type="entry name" value="HIV Type 1 Reverse Transcriptase, subunit A, domain 1"/>
    <property type="match status" value="1"/>
</dbReference>
<dbReference type="GO" id="GO:0006310">
    <property type="term" value="P:DNA recombination"/>
    <property type="evidence" value="ECO:0007669"/>
    <property type="project" value="UniProtKB-KW"/>
</dbReference>
<dbReference type="SUPFAM" id="SSF53098">
    <property type="entry name" value="Ribonuclease H-like"/>
    <property type="match status" value="1"/>
</dbReference>
<dbReference type="CDD" id="cd00303">
    <property type="entry name" value="retropepsin_like"/>
    <property type="match status" value="1"/>
</dbReference>
<dbReference type="Pfam" id="PF00078">
    <property type="entry name" value="RVT_1"/>
    <property type="match status" value="1"/>
</dbReference>
<proteinExistence type="predicted"/>
<dbReference type="EMBL" id="CAEKKB010000001">
    <property type="protein sequence ID" value="CAB4294880.1"/>
    <property type="molecule type" value="Genomic_DNA"/>
</dbReference>
<dbReference type="InterPro" id="IPR002156">
    <property type="entry name" value="RNaseH_domain"/>
</dbReference>
<dbReference type="Pfam" id="PF17919">
    <property type="entry name" value="RT_RNaseH_2"/>
    <property type="match status" value="1"/>
</dbReference>
<evidence type="ECO:0000313" key="6">
    <source>
        <dbReference type="Proteomes" id="UP000507245"/>
    </source>
</evidence>
<dbReference type="Pfam" id="PF03732">
    <property type="entry name" value="Retrotrans_gag"/>
    <property type="match status" value="1"/>
</dbReference>
<feature type="region of interest" description="Disordered" evidence="2">
    <location>
        <begin position="1721"/>
        <end position="1791"/>
    </location>
</feature>
<feature type="compositionally biased region" description="Basic and acidic residues" evidence="2">
    <location>
        <begin position="243"/>
        <end position="256"/>
    </location>
</feature>
<feature type="compositionally biased region" description="Basic and acidic residues" evidence="2">
    <location>
        <begin position="343"/>
        <end position="352"/>
    </location>
</feature>
<dbReference type="GO" id="GO:0003676">
    <property type="term" value="F:nucleic acid binding"/>
    <property type="evidence" value="ECO:0007669"/>
    <property type="project" value="InterPro"/>
</dbReference>
<dbReference type="OrthoDB" id="1738821at2759"/>
<reference evidence="6" key="1">
    <citation type="journal article" date="2020" name="Genome Biol.">
        <title>Gamete binning: chromosome-level and haplotype-resolved genome assembly enabled by high-throughput single-cell sequencing of gamete genomes.</title>
        <authorList>
            <person name="Campoy J.A."/>
            <person name="Sun H."/>
            <person name="Goel M."/>
            <person name="Jiao W.-B."/>
            <person name="Folz-Donahue K."/>
            <person name="Wang N."/>
            <person name="Rubio M."/>
            <person name="Liu C."/>
            <person name="Kukat C."/>
            <person name="Ruiz D."/>
            <person name="Huettel B."/>
            <person name="Schneeberger K."/>
        </authorList>
    </citation>
    <scope>NUCLEOTIDE SEQUENCE [LARGE SCALE GENOMIC DNA]</scope>
    <source>
        <strain evidence="6">cv. Rojo Pasion</strain>
    </source>
</reference>
<feature type="domain" description="Reverse transcriptase" evidence="3">
    <location>
        <begin position="1022"/>
        <end position="1202"/>
    </location>
</feature>
<sequence>MVGSKRTRSKTAAMAQSVTAQSHSTHDPAINMVAPPPLATVPPTGPATGSSNLRGTAAEHGGPSHQGGLVTTTDLGPVLEQLQAFPPLPPRSTHALAYTSSETLARVQLGSTRLSPPDPQSQANLNLRVDQLPQRVDDQNALMRQLLNQISVAQNLGLGQPGEVRRIDERTGGQLNGHQAGRAGESRQGDAQPCDQLADISRASASHTQSNVLERLGPRLDVRARLGPQGNVLQRLGSQGDQTDNRRNEDREERRSAAHSQRNIHERLGPQGGQPANPRNEDREERHSIARSRRTNSRRQAVENPSQSQSTNTPPRQRGREDRPLQTNEEVNQRRPNRKSRQRDRPALRAEDVEKLVNDRLRDLKTGGNLEDVLRKEMDQAISTPFTPEIEQAAPPKRFSTPSFTHFKGDSDPESHLKHFKSVMILHKADDALMCKAFAMTLRATAQDWFHTLPSGSINSFKELAYIFTKEYTSYRTIKKNPDHLFNLRKKPDESIRDYIKRFKAEKANIVGCDDRIASSAFKKGLPAEHELYRELTITPSQTLAKVFATAERYALWDDDRIAAKKSTEQGDRQTKRAGLRSDGFSNKNKDKRRSHPQKDTKAGENYTKFTIPIHQILAQVKNKPWVRRLPPLKGDPDRRDTSKYCAFHGTHGHTTNNCFAWKAHLEELVKEGHCTEFIAKQAIQHIEDRDTAKEPPQKVIRINTILADSEESGLTSKEKKRKIKQATMISQKKDLIGLDLPHNDALVISIQIAQAMVGRIRADEGSAANILQLTVIQQMGLEAKINKSAKSLTGFNGATTVTVGTIELDVYAPPVISSQTFMVIDEVSPYNDILGRPWINKINAITSATHQKIRYPIPWGRIGQINSDQVMARKCSAQGLKKGKQTQFLPVNQADLKGVEQADEKADPDQVEGIRPEVYPEEGWKPEEDVELVPLDPDKPERTARIGSRLSQEEKAELVAFLQNNKDVFAWSPSDMPGIDPQIICHRLHVNPAIKPVAQKRRNFAPEQVAIIEAEIDKLLVAGFIEEVSYAEWLANVVLVAKKDKGLWRVCVDYTDLNKACPKDNFPLPRIDQLVDSTSGNQLLSFMDAYSGYNQIMMHEEDKAKTSFIIERGTYCHKVMPFGLKNAGATYQRLVNKIFKEQIGKTMEVYVDDMLVKAPERADHIENLAEAFSILRKYNMKLNPSKCTFGVSSGRFLGYLVTQRGIEAHRNQIKAILNMKSPATTKKIQSLTGRAAALNRFLSRSTDKCKPFFKALKKGHKDKWDDECEVAFQNLKTYLTSPPLLSKLMPGKDLYIYLAVSDSAVSSALIREELGAQHPVFYTSKALLDAETRYPKMEKLIFSLVVSARKLRPYYQAHRIIVITEFPLRSILHSPDASQRLMKWAIELSQYDLLYRPKTAIKAQALADFVVEFTPTAEEEKMVTKRKEKADDTSPTDSNLPNDMWQLHVDGASNHKGAGAGVVIITPDGTLLEQAITLGFSASNNEAEYEALLAGLRLAKELSIKRLAVYSDSQLITNQASGKYMAKHPRMVQYLDKVQGLLKEFPTFTIQQIPRAENTHADALASLGSALDTQFRRSIPVEHLDRPSIEEIEPIDSMQIDEDPSWQDPIIDYLVNGNLPTDKSEARKVQQKAARYYMHGSKLIRRSYSSPHLTCIKYPQTLEPIPNLPAEVYHPQNSPFMQWAIDLVGPLPPAPAKKEMMIVATDYFTKWIEAEALSSTKEADGNDQKCHSGGATHKKRPKGDAGCARNFLREDSHTVAHKERPKGDAGRRLKASVWRRSPLKKRPKGDAGCARNFLKGGLHASCGKYPGRRLKTSVWRRSPLKKRPKGDAGCARNFLKGGLHASCGKYPGSYPFPKGGRIVTQLPISSVLRETQGDGQAILRDMQNMFEVLQGEP</sequence>
<dbReference type="SUPFAM" id="SSF56672">
    <property type="entry name" value="DNA/RNA polymerases"/>
    <property type="match status" value="1"/>
</dbReference>
<dbReference type="InterPro" id="IPR043502">
    <property type="entry name" value="DNA/RNA_pol_sf"/>
</dbReference>
<dbReference type="Gene3D" id="3.30.420.10">
    <property type="entry name" value="Ribonuclease H-like superfamily/Ribonuclease H"/>
    <property type="match status" value="2"/>
</dbReference>
<dbReference type="InterPro" id="IPR005162">
    <property type="entry name" value="Retrotrans_gag_dom"/>
</dbReference>
<feature type="region of interest" description="Disordered" evidence="2">
    <location>
        <begin position="225"/>
        <end position="352"/>
    </location>
</feature>
<dbReference type="PANTHER" id="PTHR48475">
    <property type="entry name" value="RIBONUCLEASE H"/>
    <property type="match status" value="1"/>
</dbReference>
<dbReference type="Gene3D" id="3.30.70.270">
    <property type="match status" value="2"/>
</dbReference>
<dbReference type="InterPro" id="IPR036397">
    <property type="entry name" value="RNaseH_sf"/>
</dbReference>
<feature type="region of interest" description="Disordered" evidence="2">
    <location>
        <begin position="1423"/>
        <end position="1443"/>
    </location>
</feature>
<feature type="compositionally biased region" description="Basic and acidic residues" evidence="2">
    <location>
        <begin position="1752"/>
        <end position="1772"/>
    </location>
</feature>
<dbReference type="InterPro" id="IPR041577">
    <property type="entry name" value="RT_RNaseH_2"/>
</dbReference>
<dbReference type="CDD" id="cd01647">
    <property type="entry name" value="RT_LTR"/>
    <property type="match status" value="1"/>
</dbReference>
<dbReference type="PROSITE" id="PS50879">
    <property type="entry name" value="RNASE_H_1"/>
    <property type="match status" value="1"/>
</dbReference>
<dbReference type="InterPro" id="IPR043128">
    <property type="entry name" value="Rev_trsase/Diguanyl_cyclase"/>
</dbReference>
<dbReference type="GO" id="GO:0004523">
    <property type="term" value="F:RNA-DNA hybrid ribonuclease activity"/>
    <property type="evidence" value="ECO:0007669"/>
    <property type="project" value="InterPro"/>
</dbReference>
<feature type="compositionally biased region" description="Polar residues" evidence="2">
    <location>
        <begin position="303"/>
        <end position="315"/>
    </location>
</feature>
<dbReference type="InterPro" id="IPR021109">
    <property type="entry name" value="Peptidase_aspartic_dom_sf"/>
</dbReference>
<evidence type="ECO:0000259" key="3">
    <source>
        <dbReference type="PROSITE" id="PS50878"/>
    </source>
</evidence>
<name>A0A6J5VZZ7_PRUAR</name>
<keyword evidence="6" id="KW-1185">Reference proteome</keyword>
<feature type="compositionally biased region" description="Basic and acidic residues" evidence="2">
    <location>
        <begin position="566"/>
        <end position="575"/>
    </location>
</feature>
<feature type="compositionally biased region" description="Pro residues" evidence="2">
    <location>
        <begin position="34"/>
        <end position="45"/>
    </location>
</feature>
<feature type="compositionally biased region" description="Polar residues" evidence="2">
    <location>
        <begin position="14"/>
        <end position="23"/>
    </location>
</feature>
<evidence type="ECO:0000256" key="1">
    <source>
        <dbReference type="ARBA" id="ARBA00023172"/>
    </source>
</evidence>
<dbReference type="PANTHER" id="PTHR48475:SF2">
    <property type="entry name" value="RIBONUCLEASE H"/>
    <property type="match status" value="1"/>
</dbReference>
<evidence type="ECO:0000259" key="4">
    <source>
        <dbReference type="PROSITE" id="PS50879"/>
    </source>
</evidence>
<dbReference type="InterPro" id="IPR000477">
    <property type="entry name" value="RT_dom"/>
</dbReference>
<feature type="region of interest" description="Disordered" evidence="2">
    <location>
        <begin position="1"/>
        <end position="66"/>
    </location>
</feature>
<dbReference type="InterPro" id="IPR012337">
    <property type="entry name" value="RNaseH-like_sf"/>
</dbReference>
<feature type="compositionally biased region" description="Basic and acidic residues" evidence="2">
    <location>
        <begin position="1423"/>
        <end position="1433"/>
    </location>
</feature>
<dbReference type="PROSITE" id="PS50878">
    <property type="entry name" value="RT_POL"/>
    <property type="match status" value="1"/>
</dbReference>
<dbReference type="Pfam" id="PF13456">
    <property type="entry name" value="RVT_3"/>
    <property type="match status" value="1"/>
</dbReference>
<accession>A0A6J5VZZ7</accession>
<dbReference type="Proteomes" id="UP000507245">
    <property type="component" value="Unassembled WGS sequence"/>
</dbReference>
<feature type="region of interest" description="Disordered" evidence="2">
    <location>
        <begin position="173"/>
        <end position="193"/>
    </location>
</feature>
<feature type="compositionally biased region" description="Basic and acidic residues" evidence="2">
    <location>
        <begin position="1722"/>
        <end position="1731"/>
    </location>
</feature>
<feature type="region of interest" description="Disordered" evidence="2">
    <location>
        <begin position="566"/>
        <end position="606"/>
    </location>
</feature>
<organism evidence="5 6">
    <name type="scientific">Prunus armeniaca</name>
    <name type="common">Apricot</name>
    <name type="synonym">Armeniaca vulgaris</name>
    <dbReference type="NCBI Taxonomy" id="36596"/>
    <lineage>
        <taxon>Eukaryota</taxon>
        <taxon>Viridiplantae</taxon>
        <taxon>Streptophyta</taxon>
        <taxon>Embryophyta</taxon>
        <taxon>Tracheophyta</taxon>
        <taxon>Spermatophyta</taxon>
        <taxon>Magnoliopsida</taxon>
        <taxon>eudicotyledons</taxon>
        <taxon>Gunneridae</taxon>
        <taxon>Pentapetalae</taxon>
        <taxon>rosids</taxon>
        <taxon>fabids</taxon>
        <taxon>Rosales</taxon>
        <taxon>Rosaceae</taxon>
        <taxon>Amygdaloideae</taxon>
        <taxon>Amygdaleae</taxon>
        <taxon>Prunus</taxon>
    </lineage>
</organism>
<dbReference type="CDD" id="cd09279">
    <property type="entry name" value="RNase_HI_like"/>
    <property type="match status" value="1"/>
</dbReference>
<feature type="domain" description="RNase H type-1" evidence="4">
    <location>
        <begin position="1442"/>
        <end position="1571"/>
    </location>
</feature>
<feature type="compositionally biased region" description="Basic and acidic residues" evidence="2">
    <location>
        <begin position="279"/>
        <end position="288"/>
    </location>
</feature>
<keyword evidence="1" id="KW-0233">DNA recombination</keyword>
<evidence type="ECO:0000313" key="5">
    <source>
        <dbReference type="EMBL" id="CAB4294880.1"/>
    </source>
</evidence>
<evidence type="ECO:0008006" key="7">
    <source>
        <dbReference type="Google" id="ProtNLM"/>
    </source>
</evidence>
<evidence type="ECO:0000256" key="2">
    <source>
        <dbReference type="SAM" id="MobiDB-lite"/>
    </source>
</evidence>